<keyword evidence="3" id="KW-1185">Reference proteome</keyword>
<dbReference type="OrthoDB" id="10020483at2"/>
<feature type="compositionally biased region" description="Basic and acidic residues" evidence="1">
    <location>
        <begin position="21"/>
        <end position="38"/>
    </location>
</feature>
<proteinExistence type="predicted"/>
<dbReference type="EMBL" id="WBVQ01000001">
    <property type="protein sequence ID" value="KAB2818075.1"/>
    <property type="molecule type" value="Genomic_DNA"/>
</dbReference>
<protein>
    <submittedName>
        <fullName evidence="2">Uncharacterized protein</fullName>
    </submittedName>
</protein>
<feature type="region of interest" description="Disordered" evidence="1">
    <location>
        <begin position="20"/>
        <end position="46"/>
    </location>
</feature>
<dbReference type="AlphaFoldDB" id="A0A6L3ZKT4"/>
<dbReference type="Proteomes" id="UP000484164">
    <property type="component" value="Unassembled WGS sequence"/>
</dbReference>
<gene>
    <name evidence="2" type="ORF">F8C82_06650</name>
</gene>
<organism evidence="2 3">
    <name type="scientific">Phaeocystidibacter marisrubri</name>
    <dbReference type="NCBI Taxonomy" id="1577780"/>
    <lineage>
        <taxon>Bacteria</taxon>
        <taxon>Pseudomonadati</taxon>
        <taxon>Bacteroidota</taxon>
        <taxon>Flavobacteriia</taxon>
        <taxon>Flavobacteriales</taxon>
        <taxon>Phaeocystidibacteraceae</taxon>
        <taxon>Phaeocystidibacter</taxon>
    </lineage>
</organism>
<comment type="caution">
    <text evidence="2">The sequence shown here is derived from an EMBL/GenBank/DDBJ whole genome shotgun (WGS) entry which is preliminary data.</text>
</comment>
<accession>A0A6L3ZKT4</accession>
<dbReference type="RefSeq" id="WP_151692763.1">
    <property type="nucleotide sequence ID" value="NZ_BMGX01000002.1"/>
</dbReference>
<evidence type="ECO:0000256" key="1">
    <source>
        <dbReference type="SAM" id="MobiDB-lite"/>
    </source>
</evidence>
<reference evidence="2 3" key="1">
    <citation type="submission" date="2019-10" db="EMBL/GenBank/DDBJ databases">
        <title>Genome sequence of Phaeocystidibacter marisrubri JCM30614 (type strain).</title>
        <authorList>
            <person name="Bowman J.P."/>
        </authorList>
    </citation>
    <scope>NUCLEOTIDE SEQUENCE [LARGE SCALE GENOMIC DNA]</scope>
    <source>
        <strain evidence="2 3">JCM 30614</strain>
    </source>
</reference>
<sequence>MKRLLQVLFLLTLTHCGQQQKPDKETSDKLDDVIREGDPSMEQPPPSIEYSIDDLKFIFSNLTDPYDLGLYQRFEAKLADSSQVTIQSRTLELEGQNFELTPDYVFITDSASFYLITANNRPEPNYFYILKRTGQKVELVGQTEPLTKEIFGDVDNDGYLEIGGFNTHCQIATKEDLKDPDFCLDHFRVFEINNGINRDEETEEKERNNVRQQ</sequence>
<name>A0A6L3ZKT4_9FLAO</name>
<evidence type="ECO:0000313" key="2">
    <source>
        <dbReference type="EMBL" id="KAB2818075.1"/>
    </source>
</evidence>
<evidence type="ECO:0000313" key="3">
    <source>
        <dbReference type="Proteomes" id="UP000484164"/>
    </source>
</evidence>